<dbReference type="Proteomes" id="UP000186218">
    <property type="component" value="Unassembled WGS sequence"/>
</dbReference>
<evidence type="ECO:0000313" key="3">
    <source>
        <dbReference type="Proteomes" id="UP000186218"/>
    </source>
</evidence>
<dbReference type="PANTHER" id="PTHR33164">
    <property type="entry name" value="TRANSCRIPTIONAL REGULATOR, MARR FAMILY"/>
    <property type="match status" value="1"/>
</dbReference>
<dbReference type="PRINTS" id="PR00598">
    <property type="entry name" value="HTHMARR"/>
</dbReference>
<dbReference type="InterPro" id="IPR036390">
    <property type="entry name" value="WH_DNA-bd_sf"/>
</dbReference>
<dbReference type="Gene3D" id="1.10.10.10">
    <property type="entry name" value="Winged helix-like DNA-binding domain superfamily/Winged helix DNA-binding domain"/>
    <property type="match status" value="1"/>
</dbReference>
<dbReference type="EMBL" id="FTNT01000002">
    <property type="protein sequence ID" value="SIR75904.1"/>
    <property type="molecule type" value="Genomic_DNA"/>
</dbReference>
<accession>A0A1N7DJD2</accession>
<dbReference type="InterPro" id="IPR036388">
    <property type="entry name" value="WH-like_DNA-bd_sf"/>
</dbReference>
<evidence type="ECO:0000313" key="2">
    <source>
        <dbReference type="EMBL" id="SIR75904.1"/>
    </source>
</evidence>
<dbReference type="GO" id="GO:0003677">
    <property type="term" value="F:DNA binding"/>
    <property type="evidence" value="ECO:0007669"/>
    <property type="project" value="UniProtKB-KW"/>
</dbReference>
<feature type="domain" description="HTH marR-type" evidence="1">
    <location>
        <begin position="12"/>
        <end position="144"/>
    </location>
</feature>
<dbReference type="Pfam" id="PF12802">
    <property type="entry name" value="MarR_2"/>
    <property type="match status" value="1"/>
</dbReference>
<dbReference type="GO" id="GO:0006950">
    <property type="term" value="P:response to stress"/>
    <property type="evidence" value="ECO:0007669"/>
    <property type="project" value="TreeGrafter"/>
</dbReference>
<dbReference type="GO" id="GO:0003700">
    <property type="term" value="F:DNA-binding transcription factor activity"/>
    <property type="evidence" value="ECO:0007669"/>
    <property type="project" value="InterPro"/>
</dbReference>
<dbReference type="STRING" id="1344003.SAMN05445060_0679"/>
<reference evidence="2 3" key="1">
    <citation type="submission" date="2017-01" db="EMBL/GenBank/DDBJ databases">
        <authorList>
            <person name="Mah S.A."/>
            <person name="Swanson W.J."/>
            <person name="Moy G.W."/>
            <person name="Vacquier V.D."/>
        </authorList>
    </citation>
    <scope>NUCLEOTIDE SEQUENCE [LARGE SCALE GENOMIC DNA]</scope>
    <source>
        <strain evidence="2 3">CPCC 203464</strain>
    </source>
</reference>
<proteinExistence type="predicted"/>
<dbReference type="RefSeq" id="WP_076476603.1">
    <property type="nucleotide sequence ID" value="NZ_FTNT01000002.1"/>
</dbReference>
<name>A0A1N7DJD2_9NOCA</name>
<dbReference type="InterPro" id="IPR039422">
    <property type="entry name" value="MarR/SlyA-like"/>
</dbReference>
<keyword evidence="2" id="KW-0238">DNA-binding</keyword>
<dbReference type="AlphaFoldDB" id="A0A1N7DJD2"/>
<sequence length="149" mass="16516">MCERRWTDADIAALPAWTLVQAYHPVARRFHEIFAAEQLTPVQFGVLVQLSANPGVSQADLARTILVRQQSMAELLSALTERGLLTRDIENRHGRSVPLHLTAEGRQALQRAGAAVVDFNTTDRLGLTESEASTLNTLLHKVINASKHW</sequence>
<organism evidence="2 3">
    <name type="scientific">Williamsia sterculiae</name>
    <dbReference type="NCBI Taxonomy" id="1344003"/>
    <lineage>
        <taxon>Bacteria</taxon>
        <taxon>Bacillati</taxon>
        <taxon>Actinomycetota</taxon>
        <taxon>Actinomycetes</taxon>
        <taxon>Mycobacteriales</taxon>
        <taxon>Nocardiaceae</taxon>
        <taxon>Williamsia</taxon>
    </lineage>
</organism>
<keyword evidence="3" id="KW-1185">Reference proteome</keyword>
<dbReference type="InterPro" id="IPR000835">
    <property type="entry name" value="HTH_MarR-typ"/>
</dbReference>
<dbReference type="OrthoDB" id="3177763at2"/>
<dbReference type="SMART" id="SM00347">
    <property type="entry name" value="HTH_MARR"/>
    <property type="match status" value="1"/>
</dbReference>
<dbReference type="PANTHER" id="PTHR33164:SF43">
    <property type="entry name" value="HTH-TYPE TRANSCRIPTIONAL REPRESSOR YETL"/>
    <property type="match status" value="1"/>
</dbReference>
<dbReference type="SUPFAM" id="SSF46785">
    <property type="entry name" value="Winged helix' DNA-binding domain"/>
    <property type="match status" value="1"/>
</dbReference>
<evidence type="ECO:0000259" key="1">
    <source>
        <dbReference type="PROSITE" id="PS50995"/>
    </source>
</evidence>
<dbReference type="PROSITE" id="PS50995">
    <property type="entry name" value="HTH_MARR_2"/>
    <property type="match status" value="1"/>
</dbReference>
<protein>
    <submittedName>
        <fullName evidence="2">DNA-binding transcriptional regulator, MarR family</fullName>
    </submittedName>
</protein>
<gene>
    <name evidence="2" type="ORF">SAMN05445060_0679</name>
</gene>